<dbReference type="Proteomes" id="UP000431092">
    <property type="component" value="Unassembled WGS sequence"/>
</dbReference>
<evidence type="ECO:0000256" key="5">
    <source>
        <dbReference type="ARBA" id="ARBA00022833"/>
    </source>
</evidence>
<reference evidence="10 11" key="1">
    <citation type="submission" date="2019-11" db="EMBL/GenBank/DDBJ databases">
        <title>Whole genome sequencing identifies a novel species of the genus Arsenicicoccus isolated from human blood.</title>
        <authorList>
            <person name="Jeong J.H."/>
            <person name="Kweon O.J."/>
            <person name="Kim H.R."/>
            <person name="Kim T.-H."/>
            <person name="Ha S.-M."/>
            <person name="Lee M.-K."/>
        </authorList>
    </citation>
    <scope>NUCLEOTIDE SEQUENCE [LARGE SCALE GENOMIC DNA]</scope>
    <source>
        <strain evidence="10 11">MKL-02</strain>
    </source>
</reference>
<feature type="binding site" evidence="9">
    <location>
        <position position="154"/>
    </location>
    <ligand>
        <name>Zn(2+)</name>
        <dbReference type="ChEBI" id="CHEBI:29105"/>
        <note>catalytic</note>
    </ligand>
</feature>
<feature type="binding site" evidence="9">
    <location>
        <position position="147"/>
    </location>
    <ligand>
        <name>Zn(2+)</name>
        <dbReference type="ChEBI" id="CHEBI:29105"/>
        <note>catalytic</note>
    </ligand>
</feature>
<comment type="catalytic activity">
    <reaction evidence="1 9">
        <text>D-alanyl-D-alanine + H2O = 2 D-alanine</text>
        <dbReference type="Rhea" id="RHEA:20661"/>
        <dbReference type="ChEBI" id="CHEBI:15377"/>
        <dbReference type="ChEBI" id="CHEBI:57416"/>
        <dbReference type="ChEBI" id="CHEBI:57822"/>
        <dbReference type="EC" id="3.4.13.22"/>
    </reaction>
</comment>
<accession>A0A6I3IUX9</accession>
<dbReference type="GO" id="GO:0008237">
    <property type="term" value="F:metallopeptidase activity"/>
    <property type="evidence" value="ECO:0007669"/>
    <property type="project" value="UniProtKB-KW"/>
</dbReference>
<evidence type="ECO:0000313" key="10">
    <source>
        <dbReference type="EMBL" id="MTB70656.1"/>
    </source>
</evidence>
<evidence type="ECO:0000256" key="9">
    <source>
        <dbReference type="HAMAP-Rule" id="MF_01924"/>
    </source>
</evidence>
<dbReference type="GO" id="GO:0006508">
    <property type="term" value="P:proteolysis"/>
    <property type="evidence" value="ECO:0007669"/>
    <property type="project" value="UniProtKB-KW"/>
</dbReference>
<dbReference type="PANTHER" id="PTHR43126">
    <property type="entry name" value="D-ALANYL-D-ALANINE DIPEPTIDASE"/>
    <property type="match status" value="1"/>
</dbReference>
<name>A0A6I3IUX9_9MICO</name>
<proteinExistence type="inferred from homology"/>
<keyword evidence="2 9" id="KW-0645">Protease</keyword>
<protein>
    <recommendedName>
        <fullName evidence="9">D-alanyl-D-alanine dipeptidase</fullName>
        <shortName evidence="9">D-Ala-D-Ala dipeptidase</shortName>
        <ecNumber evidence="9">3.4.13.22</ecNumber>
    </recommendedName>
</protein>
<keyword evidence="8" id="KW-0961">Cell wall biogenesis/degradation</keyword>
<dbReference type="HAMAP" id="MF_01924">
    <property type="entry name" value="A_A_dipeptidase"/>
    <property type="match status" value="1"/>
</dbReference>
<comment type="cofactor">
    <cofactor evidence="9">
        <name>Zn(2+)</name>
        <dbReference type="ChEBI" id="CHEBI:29105"/>
    </cofactor>
    <text evidence="9">Binds 1 zinc ion per subunit.</text>
</comment>
<dbReference type="EC" id="3.4.13.22" evidence="9"/>
<dbReference type="EMBL" id="WLVL01000004">
    <property type="protein sequence ID" value="MTB70656.1"/>
    <property type="molecule type" value="Genomic_DNA"/>
</dbReference>
<dbReference type="SUPFAM" id="SSF55166">
    <property type="entry name" value="Hedgehog/DD-peptidase"/>
    <property type="match status" value="1"/>
</dbReference>
<keyword evidence="7 9" id="KW-0482">Metalloprotease</keyword>
<dbReference type="GO" id="GO:0071555">
    <property type="term" value="P:cell wall organization"/>
    <property type="evidence" value="ECO:0007669"/>
    <property type="project" value="UniProtKB-KW"/>
</dbReference>
<feature type="site" description="Transition state stabilizer" evidence="9">
    <location>
        <position position="111"/>
    </location>
</feature>
<comment type="similarity">
    <text evidence="9">Belongs to the peptidase M15D family.</text>
</comment>
<evidence type="ECO:0000256" key="2">
    <source>
        <dbReference type="ARBA" id="ARBA00022670"/>
    </source>
</evidence>
<dbReference type="InterPro" id="IPR009045">
    <property type="entry name" value="Zn_M74/Hedgehog-like"/>
</dbReference>
<dbReference type="PANTHER" id="PTHR43126:SF2">
    <property type="entry name" value="D-ALANYL-D-ALANINE DIPEPTIDASE"/>
    <property type="match status" value="1"/>
</dbReference>
<dbReference type="Pfam" id="PF01427">
    <property type="entry name" value="Peptidase_M15"/>
    <property type="match status" value="1"/>
</dbReference>
<evidence type="ECO:0000256" key="6">
    <source>
        <dbReference type="ARBA" id="ARBA00022997"/>
    </source>
</evidence>
<evidence type="ECO:0000256" key="7">
    <source>
        <dbReference type="ARBA" id="ARBA00023049"/>
    </source>
</evidence>
<dbReference type="GO" id="GO:0160237">
    <property type="term" value="F:D-Ala-D-Ala dipeptidase activity"/>
    <property type="evidence" value="ECO:0007669"/>
    <property type="project" value="UniProtKB-EC"/>
</dbReference>
<feature type="active site" description="Proton donor/acceptor" evidence="9">
    <location>
        <position position="218"/>
    </location>
</feature>
<dbReference type="InterPro" id="IPR000755">
    <property type="entry name" value="A_A_dipeptidase"/>
</dbReference>
<feature type="binding site" evidence="9">
    <location>
        <position position="221"/>
    </location>
    <ligand>
        <name>Zn(2+)</name>
        <dbReference type="ChEBI" id="CHEBI:29105"/>
        <note>catalytic</note>
    </ligand>
</feature>
<dbReference type="GO" id="GO:0008270">
    <property type="term" value="F:zinc ion binding"/>
    <property type="evidence" value="ECO:0007669"/>
    <property type="project" value="UniProtKB-UniRule"/>
</dbReference>
<keyword evidence="5 9" id="KW-0862">Zinc</keyword>
<evidence type="ECO:0000256" key="1">
    <source>
        <dbReference type="ARBA" id="ARBA00001362"/>
    </source>
</evidence>
<dbReference type="AlphaFoldDB" id="A0A6I3IUX9"/>
<gene>
    <name evidence="10" type="ORF">GGG17_01420</name>
</gene>
<comment type="function">
    <text evidence="9">Catalyzes hydrolysis of the D-alanyl-D-alanine dipeptide.</text>
</comment>
<evidence type="ECO:0000313" key="11">
    <source>
        <dbReference type="Proteomes" id="UP000431092"/>
    </source>
</evidence>
<dbReference type="Gene3D" id="3.30.1380.10">
    <property type="match status" value="1"/>
</dbReference>
<organism evidence="10 11">
    <name type="scientific">Arsenicicoccus cauae</name>
    <dbReference type="NCBI Taxonomy" id="2663847"/>
    <lineage>
        <taxon>Bacteria</taxon>
        <taxon>Bacillati</taxon>
        <taxon>Actinomycetota</taxon>
        <taxon>Actinomycetes</taxon>
        <taxon>Micrococcales</taxon>
        <taxon>Intrasporangiaceae</taxon>
        <taxon>Arsenicicoccus</taxon>
    </lineage>
</organism>
<keyword evidence="6 9" id="KW-0224">Dipeptidase</keyword>
<keyword evidence="11" id="KW-1185">Reference proteome</keyword>
<evidence type="ECO:0000256" key="8">
    <source>
        <dbReference type="ARBA" id="ARBA00023316"/>
    </source>
</evidence>
<sequence length="246" mass="26791">MTSPRSAPTPVPWLTDPDPALVHVLSSLAPSLPPLVPAASEEAVDAVGAGECGEPLVVLPPELGRRHCYRELDLPTAPLAMRLRRGVVERLLQAQDALPDGFSLVVLDGWRTSRFQGDLLAYYREQTGEPLDGYVSDPVSSTRMAPHTTGGAVDLTLAHEGVALALGTDFDSFDDAAHLLALESVGDDDEAHRRVARDLRRLLGQVLTGAGLAPYPLEWWHWSYGEQRWAAQHRLDRTIYAPVEAP</sequence>
<keyword evidence="3 9" id="KW-0479">Metal-binding</keyword>
<comment type="caution">
    <text evidence="10">The sequence shown here is derived from an EMBL/GenBank/DDBJ whole genome shotgun (WGS) entry which is preliminary data.</text>
</comment>
<keyword evidence="4 9" id="KW-0378">Hydrolase</keyword>
<evidence type="ECO:0000256" key="4">
    <source>
        <dbReference type="ARBA" id="ARBA00022801"/>
    </source>
</evidence>
<evidence type="ECO:0000256" key="3">
    <source>
        <dbReference type="ARBA" id="ARBA00022723"/>
    </source>
</evidence>